<dbReference type="Proteomes" id="UP000176914">
    <property type="component" value="Unassembled WGS sequence"/>
</dbReference>
<comment type="caution">
    <text evidence="1">The sequence shown here is derived from an EMBL/GenBank/DDBJ whole genome shotgun (WGS) entry which is preliminary data.</text>
</comment>
<organism evidence="1 2">
    <name type="scientific">Candidatus Kaiserbacteria bacterium RIFCSPHIGHO2_02_FULL_55_25</name>
    <dbReference type="NCBI Taxonomy" id="1798498"/>
    <lineage>
        <taxon>Bacteria</taxon>
        <taxon>Candidatus Kaiseribacteriota</taxon>
    </lineage>
</organism>
<evidence type="ECO:0000313" key="1">
    <source>
        <dbReference type="EMBL" id="OGG68476.1"/>
    </source>
</evidence>
<reference evidence="1 2" key="1">
    <citation type="journal article" date="2016" name="Nat. Commun.">
        <title>Thousands of microbial genomes shed light on interconnected biogeochemical processes in an aquifer system.</title>
        <authorList>
            <person name="Anantharaman K."/>
            <person name="Brown C.T."/>
            <person name="Hug L.A."/>
            <person name="Sharon I."/>
            <person name="Castelle C.J."/>
            <person name="Probst A.J."/>
            <person name="Thomas B.C."/>
            <person name="Singh A."/>
            <person name="Wilkins M.J."/>
            <person name="Karaoz U."/>
            <person name="Brodie E.L."/>
            <person name="Williams K.H."/>
            <person name="Hubbard S.S."/>
            <person name="Banfield J.F."/>
        </authorList>
    </citation>
    <scope>NUCLEOTIDE SEQUENCE [LARGE SCALE GENOMIC DNA]</scope>
</reference>
<sequence length="121" mass="13011">MQWIQQHKLIFTVIVLLVAFGVWYGLSQSAAPAPLLTTTSDTGSPTVDSADQQLVTTLLALRAVTLNGSIFSDPAFMSLQDFSTTIVPEPIGRENPFAPLRSTATSTPENPHAAQLFAPKK</sequence>
<gene>
    <name evidence="1" type="ORF">A3C20_01950</name>
</gene>
<dbReference type="EMBL" id="MFLL01000032">
    <property type="protein sequence ID" value="OGG68476.1"/>
    <property type="molecule type" value="Genomic_DNA"/>
</dbReference>
<name>A0A1F6E4A9_9BACT</name>
<dbReference type="AlphaFoldDB" id="A0A1F6E4A9"/>
<protein>
    <submittedName>
        <fullName evidence="1">Uncharacterized protein</fullName>
    </submittedName>
</protein>
<evidence type="ECO:0000313" key="2">
    <source>
        <dbReference type="Proteomes" id="UP000176914"/>
    </source>
</evidence>
<proteinExistence type="predicted"/>
<accession>A0A1F6E4A9</accession>